<dbReference type="PANTHER" id="PTHR33603:SF1">
    <property type="entry name" value="RIBOSOMAL RNA LARGE SUBUNIT METHYLTRANSFERASE H"/>
    <property type="match status" value="1"/>
</dbReference>
<keyword evidence="5" id="KW-0698">rRNA processing</keyword>
<dbReference type="EC" id="2.1.1.177" evidence="5"/>
<dbReference type="Proteomes" id="UP000199615">
    <property type="component" value="Unassembled WGS sequence"/>
</dbReference>
<dbReference type="NCBIfam" id="NF000989">
    <property type="entry name" value="PRK00103.2-3"/>
    <property type="match status" value="1"/>
</dbReference>
<evidence type="ECO:0000313" key="6">
    <source>
        <dbReference type="EMBL" id="SEP23643.1"/>
    </source>
</evidence>
<comment type="subunit">
    <text evidence="5">Homodimer.</text>
</comment>
<proteinExistence type="inferred from homology"/>
<dbReference type="HAMAP" id="MF_00658">
    <property type="entry name" value="23SrRNA_methyltr_H"/>
    <property type="match status" value="1"/>
</dbReference>
<dbReference type="SUPFAM" id="SSF75217">
    <property type="entry name" value="alpha/beta knot"/>
    <property type="match status" value="1"/>
</dbReference>
<reference evidence="7" key="1">
    <citation type="submission" date="2016-10" db="EMBL/GenBank/DDBJ databases">
        <authorList>
            <person name="Varghese N."/>
            <person name="Submissions S."/>
        </authorList>
    </citation>
    <scope>NUCLEOTIDE SEQUENCE [LARGE SCALE GENOMIC DNA]</scope>
    <source>
        <strain evidence="7">DSM 123</strain>
    </source>
</reference>
<dbReference type="CDD" id="cd18081">
    <property type="entry name" value="RlmH-like"/>
    <property type="match status" value="1"/>
</dbReference>
<evidence type="ECO:0000256" key="3">
    <source>
        <dbReference type="ARBA" id="ARBA00022691"/>
    </source>
</evidence>
<dbReference type="GO" id="GO:0070038">
    <property type="term" value="F:rRNA (pseudouridine-N3-)-methyltransferase activity"/>
    <property type="evidence" value="ECO:0007669"/>
    <property type="project" value="UniProtKB-UniRule"/>
</dbReference>
<dbReference type="AlphaFoldDB" id="A0A1H8W7Y8"/>
<dbReference type="EMBL" id="FODT01000011">
    <property type="protein sequence ID" value="SEP23643.1"/>
    <property type="molecule type" value="Genomic_DNA"/>
</dbReference>
<organism evidence="6 7">
    <name type="scientific">Rhodopseudomonas pseudopalustris</name>
    <dbReference type="NCBI Taxonomy" id="1513892"/>
    <lineage>
        <taxon>Bacteria</taxon>
        <taxon>Pseudomonadati</taxon>
        <taxon>Pseudomonadota</taxon>
        <taxon>Alphaproteobacteria</taxon>
        <taxon>Hyphomicrobiales</taxon>
        <taxon>Nitrobacteraceae</taxon>
        <taxon>Rhodopseudomonas</taxon>
    </lineage>
</organism>
<dbReference type="Gene3D" id="3.40.1280.10">
    <property type="match status" value="1"/>
</dbReference>
<feature type="binding site" evidence="5">
    <location>
        <position position="101"/>
    </location>
    <ligand>
        <name>S-adenosyl-L-methionine</name>
        <dbReference type="ChEBI" id="CHEBI:59789"/>
    </ligand>
</feature>
<sequence>MRFAGGAFRWRRVANEAAQRERPRPMRLTVIAIGKLKQGPERELAERYRGRFDDLGRKLGFRGLDIHEIAESRARDAAGRMAEEAAAIAALIAEGSSLVTLDERGKSVDSAAFAAQLGRWRDESVPGTIFVIGGADGLLPELRRKAKLCLSFGAATWPHQMVRVMLLEQIYRAATILAGHPYHRA</sequence>
<evidence type="ECO:0000256" key="4">
    <source>
        <dbReference type="ARBA" id="ARBA00038303"/>
    </source>
</evidence>
<comment type="caution">
    <text evidence="5">Lacks conserved residue(s) required for the propagation of feature annotation.</text>
</comment>
<evidence type="ECO:0000256" key="1">
    <source>
        <dbReference type="ARBA" id="ARBA00022603"/>
    </source>
</evidence>
<keyword evidence="2 5" id="KW-0808">Transferase</keyword>
<dbReference type="PIRSF" id="PIRSF004505">
    <property type="entry name" value="MT_bac"/>
    <property type="match status" value="1"/>
</dbReference>
<name>A0A1H8W7Y8_9BRAD</name>
<comment type="function">
    <text evidence="5">Specifically methylates the pseudouridine at position 1915 (m3Psi1915) in 23S rRNA.</text>
</comment>
<keyword evidence="1 5" id="KW-0489">Methyltransferase</keyword>
<dbReference type="InterPro" id="IPR029028">
    <property type="entry name" value="Alpha/beta_knot_MTases"/>
</dbReference>
<comment type="catalytic activity">
    <reaction evidence="5">
        <text>pseudouridine(1915) in 23S rRNA + S-adenosyl-L-methionine = N(3)-methylpseudouridine(1915) in 23S rRNA + S-adenosyl-L-homocysteine + H(+)</text>
        <dbReference type="Rhea" id="RHEA:42752"/>
        <dbReference type="Rhea" id="RHEA-COMP:10221"/>
        <dbReference type="Rhea" id="RHEA-COMP:10222"/>
        <dbReference type="ChEBI" id="CHEBI:15378"/>
        <dbReference type="ChEBI" id="CHEBI:57856"/>
        <dbReference type="ChEBI" id="CHEBI:59789"/>
        <dbReference type="ChEBI" id="CHEBI:65314"/>
        <dbReference type="ChEBI" id="CHEBI:74486"/>
        <dbReference type="EC" id="2.1.1.177"/>
    </reaction>
</comment>
<accession>A0A1H8W7Y8</accession>
<dbReference type="GO" id="GO:0005737">
    <property type="term" value="C:cytoplasm"/>
    <property type="evidence" value="ECO:0007669"/>
    <property type="project" value="UniProtKB-SubCell"/>
</dbReference>
<dbReference type="PANTHER" id="PTHR33603">
    <property type="entry name" value="METHYLTRANSFERASE"/>
    <property type="match status" value="1"/>
</dbReference>
<comment type="similarity">
    <text evidence="4 5">Belongs to the RNA methyltransferase RlmH family.</text>
</comment>
<evidence type="ECO:0000313" key="7">
    <source>
        <dbReference type="Proteomes" id="UP000199615"/>
    </source>
</evidence>
<protein>
    <recommendedName>
        <fullName evidence="5">Ribosomal RNA large subunit methyltransferase H</fullName>
        <ecNumber evidence="5">2.1.1.177</ecNumber>
    </recommendedName>
    <alternativeName>
        <fullName evidence="5">23S rRNA (pseudouridine1915-N3)-methyltransferase</fullName>
    </alternativeName>
    <alternativeName>
        <fullName evidence="5">23S rRNA m3Psi1915 methyltransferase</fullName>
    </alternativeName>
    <alternativeName>
        <fullName evidence="5">rRNA (pseudouridine-N3-)-methyltransferase RlmH</fullName>
    </alternativeName>
</protein>
<feature type="binding site" evidence="5">
    <location>
        <position position="133"/>
    </location>
    <ligand>
        <name>S-adenosyl-L-methionine</name>
        <dbReference type="ChEBI" id="CHEBI:59789"/>
    </ligand>
</feature>
<dbReference type="Pfam" id="PF02590">
    <property type="entry name" value="SPOUT_MTase"/>
    <property type="match status" value="1"/>
</dbReference>
<dbReference type="NCBIfam" id="NF000991">
    <property type="entry name" value="PRK00103.2-5"/>
    <property type="match status" value="1"/>
</dbReference>
<evidence type="ECO:0000256" key="2">
    <source>
        <dbReference type="ARBA" id="ARBA00022679"/>
    </source>
</evidence>
<keyword evidence="7" id="KW-1185">Reference proteome</keyword>
<comment type="subcellular location">
    <subcellularLocation>
        <location evidence="5">Cytoplasm</location>
    </subcellularLocation>
</comment>
<keyword evidence="5" id="KW-0963">Cytoplasm</keyword>
<gene>
    <name evidence="5" type="primary">rlmH</name>
    <name evidence="6" type="ORF">SAMN05444123_11175</name>
</gene>
<keyword evidence="3 5" id="KW-0949">S-adenosyl-L-methionine</keyword>
<dbReference type="InterPro" id="IPR003742">
    <property type="entry name" value="RlmH-like"/>
</dbReference>
<evidence type="ECO:0000256" key="5">
    <source>
        <dbReference type="HAMAP-Rule" id="MF_00658"/>
    </source>
</evidence>
<dbReference type="InterPro" id="IPR029026">
    <property type="entry name" value="tRNA_m1G_MTases_N"/>
</dbReference>